<evidence type="ECO:0000313" key="6">
    <source>
        <dbReference type="Proteomes" id="UP000294543"/>
    </source>
</evidence>
<dbReference type="SUPFAM" id="SSF48557">
    <property type="entry name" value="L-aspartase-like"/>
    <property type="match status" value="1"/>
</dbReference>
<dbReference type="InterPro" id="IPR020557">
    <property type="entry name" value="Fumarate_lyase_CS"/>
</dbReference>
<dbReference type="PANTHER" id="PTHR43172">
    <property type="entry name" value="ADENYLOSUCCINATE LYASE"/>
    <property type="match status" value="1"/>
</dbReference>
<comment type="similarity">
    <text evidence="3">Belongs to the lyase 1 family. Adenylosuccinate lyase subfamily.</text>
</comment>
<feature type="domain" description="Adenylosuccinate lyase C-terminal" evidence="4">
    <location>
        <begin position="369"/>
        <end position="454"/>
    </location>
</feature>
<dbReference type="Gene3D" id="1.20.200.10">
    <property type="entry name" value="Fumarase/aspartase (Central domain)"/>
    <property type="match status" value="1"/>
</dbReference>
<protein>
    <recommendedName>
        <fullName evidence="2 3">Adenylosuccinate lyase</fullName>
        <shortName evidence="3">ASL</shortName>
        <ecNumber evidence="2 3">4.3.2.2</ecNumber>
    </recommendedName>
    <alternativeName>
        <fullName evidence="3">Adenylosuccinase</fullName>
    </alternativeName>
</protein>
<dbReference type="InterPro" id="IPR004769">
    <property type="entry name" value="Pur_lyase"/>
</dbReference>
<dbReference type="SMART" id="SM00998">
    <property type="entry name" value="ADSL_C"/>
    <property type="match status" value="1"/>
</dbReference>
<dbReference type="InterPro" id="IPR008948">
    <property type="entry name" value="L-Aspartase-like"/>
</dbReference>
<name>A0A4R4WQ75_9ACTN</name>
<dbReference type="Pfam" id="PF10397">
    <property type="entry name" value="ADSL_C"/>
    <property type="match status" value="1"/>
</dbReference>
<gene>
    <name evidence="5" type="ORF">E1294_30145</name>
</gene>
<dbReference type="GO" id="GO:0005829">
    <property type="term" value="C:cytosol"/>
    <property type="evidence" value="ECO:0007669"/>
    <property type="project" value="TreeGrafter"/>
</dbReference>
<keyword evidence="1 3" id="KW-0456">Lyase</keyword>
<proteinExistence type="inferred from homology"/>
<organism evidence="5 6">
    <name type="scientific">Nonomuraea diastatica</name>
    <dbReference type="NCBI Taxonomy" id="1848329"/>
    <lineage>
        <taxon>Bacteria</taxon>
        <taxon>Bacillati</taxon>
        <taxon>Actinomycetota</taxon>
        <taxon>Actinomycetes</taxon>
        <taxon>Streptosporangiales</taxon>
        <taxon>Streptosporangiaceae</taxon>
        <taxon>Nonomuraea</taxon>
    </lineage>
</organism>
<comment type="catalytic activity">
    <reaction evidence="3">
        <text>N(6)-(1,2-dicarboxyethyl)-AMP = fumarate + AMP</text>
        <dbReference type="Rhea" id="RHEA:16853"/>
        <dbReference type="ChEBI" id="CHEBI:29806"/>
        <dbReference type="ChEBI" id="CHEBI:57567"/>
        <dbReference type="ChEBI" id="CHEBI:456215"/>
        <dbReference type="EC" id="4.3.2.2"/>
    </reaction>
</comment>
<dbReference type="Proteomes" id="UP000294543">
    <property type="component" value="Unassembled WGS sequence"/>
</dbReference>
<evidence type="ECO:0000256" key="2">
    <source>
        <dbReference type="NCBIfam" id="TIGR00928"/>
    </source>
</evidence>
<dbReference type="InterPro" id="IPR000362">
    <property type="entry name" value="Fumarate_lyase_fam"/>
</dbReference>
<dbReference type="Pfam" id="PF00206">
    <property type="entry name" value="Lyase_1"/>
    <property type="match status" value="1"/>
</dbReference>
<dbReference type="NCBIfam" id="TIGR00928">
    <property type="entry name" value="purB"/>
    <property type="match status" value="1"/>
</dbReference>
<dbReference type="GO" id="GO:0070626">
    <property type="term" value="F:(S)-2-(5-amino-1-(5-phospho-D-ribosyl)imidazole-4-carboxamido) succinate lyase (fumarate-forming) activity"/>
    <property type="evidence" value="ECO:0007669"/>
    <property type="project" value="TreeGrafter"/>
</dbReference>
<comment type="caution">
    <text evidence="5">The sequence shown here is derived from an EMBL/GenBank/DDBJ whole genome shotgun (WGS) entry which is preliminary data.</text>
</comment>
<dbReference type="Gene3D" id="1.10.40.30">
    <property type="entry name" value="Fumarase/aspartase (C-terminal domain)"/>
    <property type="match status" value="1"/>
</dbReference>
<keyword evidence="3" id="KW-0658">Purine biosynthesis</keyword>
<dbReference type="OrthoDB" id="9768878at2"/>
<reference evidence="5 6" key="1">
    <citation type="submission" date="2019-03" db="EMBL/GenBank/DDBJ databases">
        <title>Draft genome sequences of novel Actinobacteria.</title>
        <authorList>
            <person name="Sahin N."/>
            <person name="Ay H."/>
            <person name="Saygin H."/>
        </authorList>
    </citation>
    <scope>NUCLEOTIDE SEQUENCE [LARGE SCALE GENOMIC DNA]</scope>
    <source>
        <strain evidence="5 6">KC712</strain>
    </source>
</reference>
<dbReference type="PANTHER" id="PTHR43172:SF1">
    <property type="entry name" value="ADENYLOSUCCINATE LYASE"/>
    <property type="match status" value="1"/>
</dbReference>
<dbReference type="EC" id="4.3.2.2" evidence="2 3"/>
<dbReference type="GO" id="GO:0044208">
    <property type="term" value="P:'de novo' AMP biosynthetic process"/>
    <property type="evidence" value="ECO:0007669"/>
    <property type="project" value="UniProtKB-UniPathway"/>
</dbReference>
<dbReference type="EMBL" id="SMKP01000099">
    <property type="protein sequence ID" value="TDD16740.1"/>
    <property type="molecule type" value="Genomic_DNA"/>
</dbReference>
<dbReference type="RefSeq" id="WP_132513974.1">
    <property type="nucleotide sequence ID" value="NZ_SMKP01000099.1"/>
</dbReference>
<dbReference type="Gene3D" id="1.10.275.60">
    <property type="match status" value="1"/>
</dbReference>
<accession>A0A4R4WQ75</accession>
<dbReference type="UniPathway" id="UPA00074">
    <property type="reaction ID" value="UER00132"/>
</dbReference>
<dbReference type="InterPro" id="IPR022761">
    <property type="entry name" value="Fumarate_lyase_N"/>
</dbReference>
<comment type="pathway">
    <text evidence="3">Purine metabolism; IMP biosynthesis via de novo pathway; 5-amino-1-(5-phospho-D-ribosyl)imidazole-4-carboxamide from 5-amino-1-(5-phospho-D-ribosyl)imidazole-4-carboxylate: step 2/2.</text>
</comment>
<comment type="catalytic activity">
    <reaction evidence="3">
        <text>(2S)-2-[5-amino-1-(5-phospho-beta-D-ribosyl)imidazole-4-carboxamido]succinate = 5-amino-1-(5-phospho-beta-D-ribosyl)imidazole-4-carboxamide + fumarate</text>
        <dbReference type="Rhea" id="RHEA:23920"/>
        <dbReference type="ChEBI" id="CHEBI:29806"/>
        <dbReference type="ChEBI" id="CHEBI:58443"/>
        <dbReference type="ChEBI" id="CHEBI:58475"/>
        <dbReference type="EC" id="4.3.2.2"/>
    </reaction>
</comment>
<evidence type="ECO:0000256" key="3">
    <source>
        <dbReference type="RuleBase" id="RU361172"/>
    </source>
</evidence>
<dbReference type="InterPro" id="IPR019468">
    <property type="entry name" value="AdenyloSucc_lyase_C"/>
</dbReference>
<sequence>MTAKPRIPDVLAARYASPELARLWSAEYKIVAERRLWLAVLRAQAELGVAVPEEAIADYDKVVEQVDLASIAARERVTRHDVKARIEEFNALAGHEQVHKGMTSRDLTENVEQLQVRDSLVLVRDRTVALLARLARLAAEHQATVVAGRSHNVAAQATTLGKRFATAADELLVAYRRLEELIGRYPLRGIKGPVGTAQDMLDLLGGDRGKLAGLEERVAAHLGFAHRFTSVGQVYPRSLDYEVITALVQLAASPSSLARTIRLMAGHELVTEGFKKGQVGSSAMPHKMNTRSCERVNGLTVVLRGYASMVGELAGDQWNEGDVSCSVVRRVALPDAFFAFDGLVETMLTVLDEFGAFPAVISAELDRYLPFLATTKMLMAAVRAGVGREQAHELIKEHAVAAALAMRSHGAANDLLDRLAADVRFPLGRPALEELLADRVSFTGAAGDQVTAVVRQVDEVVAEHPEAAAYRPGAIL</sequence>
<evidence type="ECO:0000256" key="1">
    <source>
        <dbReference type="ARBA" id="ARBA00023239"/>
    </source>
</evidence>
<comment type="pathway">
    <text evidence="3">Purine metabolism; AMP biosynthesis via de novo pathway; AMP from IMP: step 2/2.</text>
</comment>
<keyword evidence="6" id="KW-1185">Reference proteome</keyword>
<dbReference type="GO" id="GO:0006189">
    <property type="term" value="P:'de novo' IMP biosynthetic process"/>
    <property type="evidence" value="ECO:0007669"/>
    <property type="project" value="UniProtKB-UniPathway"/>
</dbReference>
<evidence type="ECO:0000313" key="5">
    <source>
        <dbReference type="EMBL" id="TDD16740.1"/>
    </source>
</evidence>
<dbReference type="GO" id="GO:0004018">
    <property type="term" value="F:N6-(1,2-dicarboxyethyl)AMP AMP-lyase (fumarate-forming) activity"/>
    <property type="evidence" value="ECO:0007669"/>
    <property type="project" value="UniProtKB-UniRule"/>
</dbReference>
<dbReference type="PROSITE" id="PS00163">
    <property type="entry name" value="FUMARATE_LYASES"/>
    <property type="match status" value="1"/>
</dbReference>
<dbReference type="AlphaFoldDB" id="A0A4R4WQ75"/>
<evidence type="ECO:0000259" key="4">
    <source>
        <dbReference type="SMART" id="SM00998"/>
    </source>
</evidence>
<dbReference type="PRINTS" id="PR00149">
    <property type="entry name" value="FUMRATELYASE"/>
</dbReference>
<dbReference type="UniPathway" id="UPA00075">
    <property type="reaction ID" value="UER00336"/>
</dbReference>